<protein>
    <submittedName>
        <fullName evidence="5">2-oxoglutarate ferredoxin oxidoreductase subunit alpha</fullName>
    </submittedName>
</protein>
<evidence type="ECO:0000259" key="4">
    <source>
        <dbReference type="Pfam" id="PF17147"/>
    </source>
</evidence>
<reference evidence="5 6" key="1">
    <citation type="submission" date="2016-10" db="EMBL/GenBank/DDBJ databases">
        <authorList>
            <person name="de Groot N.N."/>
        </authorList>
    </citation>
    <scope>NUCLEOTIDE SEQUENCE [LARGE SCALE GENOMIC DNA]</scope>
    <source>
        <strain evidence="5 6">DSM 2784</strain>
    </source>
</reference>
<dbReference type="Pfam" id="PF01558">
    <property type="entry name" value="POR"/>
    <property type="match status" value="1"/>
</dbReference>
<dbReference type="STRING" id="1120920.SAMN03080599_00549"/>
<dbReference type="OrthoDB" id="9794954at2"/>
<dbReference type="GO" id="GO:0016903">
    <property type="term" value="F:oxidoreductase activity, acting on the aldehyde or oxo group of donors"/>
    <property type="evidence" value="ECO:0007669"/>
    <property type="project" value="InterPro"/>
</dbReference>
<dbReference type="InterPro" id="IPR029061">
    <property type="entry name" value="THDP-binding"/>
</dbReference>
<dbReference type="SUPFAM" id="SSF52922">
    <property type="entry name" value="TK C-terminal domain-like"/>
    <property type="match status" value="1"/>
</dbReference>
<dbReference type="InterPro" id="IPR022367">
    <property type="entry name" value="2-oxoacid/accept_OxRdtase_asu"/>
</dbReference>
<dbReference type="RefSeq" id="WP_092589350.1">
    <property type="nucleotide sequence ID" value="NZ_FMWL01000002.1"/>
</dbReference>
<dbReference type="InterPro" id="IPR033412">
    <property type="entry name" value="PFOR_II"/>
</dbReference>
<dbReference type="InterPro" id="IPR002869">
    <property type="entry name" value="Pyrv_flavodox_OxRed_cen"/>
</dbReference>
<evidence type="ECO:0000256" key="1">
    <source>
        <dbReference type="ARBA" id="ARBA00023002"/>
    </source>
</evidence>
<gene>
    <name evidence="5" type="ORF">SAMN03080599_00549</name>
</gene>
<dbReference type="InterPro" id="IPR019752">
    <property type="entry name" value="Pyrv/ketoisovalerate_OxRed_cat"/>
</dbReference>
<name>A0A1G5RST4_9FIRM</name>
<dbReference type="Gene3D" id="3.40.920.10">
    <property type="entry name" value="Pyruvate-ferredoxin oxidoreductase, PFOR, domain III"/>
    <property type="match status" value="1"/>
</dbReference>
<organism evidence="5 6">
    <name type="scientific">Acidaminobacter hydrogenoformans DSM 2784</name>
    <dbReference type="NCBI Taxonomy" id="1120920"/>
    <lineage>
        <taxon>Bacteria</taxon>
        <taxon>Bacillati</taxon>
        <taxon>Bacillota</taxon>
        <taxon>Clostridia</taxon>
        <taxon>Peptostreptococcales</taxon>
        <taxon>Acidaminobacteraceae</taxon>
        <taxon>Acidaminobacter</taxon>
    </lineage>
</organism>
<dbReference type="SUPFAM" id="SSF52518">
    <property type="entry name" value="Thiamin diphosphate-binding fold (THDP-binding)"/>
    <property type="match status" value="1"/>
</dbReference>
<feature type="domain" description="Pyruvate:ferredoxin oxidoreductase core" evidence="4">
    <location>
        <begin position="453"/>
        <end position="544"/>
    </location>
</feature>
<keyword evidence="6" id="KW-1185">Reference proteome</keyword>
<feature type="domain" description="Pyruvate flavodoxin/ferredoxin oxidoreductase pyrimidine binding" evidence="3">
    <location>
        <begin position="196"/>
        <end position="425"/>
    </location>
</feature>
<evidence type="ECO:0000313" key="6">
    <source>
        <dbReference type="Proteomes" id="UP000199208"/>
    </source>
</evidence>
<evidence type="ECO:0000313" key="5">
    <source>
        <dbReference type="EMBL" id="SCZ77066.1"/>
    </source>
</evidence>
<accession>A0A1G5RST4</accession>
<dbReference type="Gene3D" id="3.40.50.970">
    <property type="match status" value="1"/>
</dbReference>
<dbReference type="SUPFAM" id="SSF53323">
    <property type="entry name" value="Pyruvate-ferredoxin oxidoreductase, PFOR, domain III"/>
    <property type="match status" value="1"/>
</dbReference>
<dbReference type="NCBIfam" id="TIGR03710">
    <property type="entry name" value="OAFO_sf"/>
    <property type="match status" value="1"/>
</dbReference>
<dbReference type="PANTHER" id="PTHR32154:SF20">
    <property type="entry name" value="2-OXOGLUTARATE OXIDOREDUCTASE SUBUNIT KORA"/>
    <property type="match status" value="1"/>
</dbReference>
<dbReference type="Gene3D" id="3.40.50.920">
    <property type="match status" value="1"/>
</dbReference>
<dbReference type="EMBL" id="FMWL01000002">
    <property type="protein sequence ID" value="SCZ77066.1"/>
    <property type="molecule type" value="Genomic_DNA"/>
</dbReference>
<feature type="domain" description="Pyruvate/ketoisovalerate oxidoreductase catalytic" evidence="2">
    <location>
        <begin position="11"/>
        <end position="168"/>
    </location>
</feature>
<dbReference type="InterPro" id="IPR002880">
    <property type="entry name" value="Pyrv_Fd/Flavodoxin_OxRdtase_N"/>
</dbReference>
<evidence type="ECO:0000259" key="3">
    <source>
        <dbReference type="Pfam" id="PF01855"/>
    </source>
</evidence>
<proteinExistence type="predicted"/>
<evidence type="ECO:0000259" key="2">
    <source>
        <dbReference type="Pfam" id="PF01558"/>
    </source>
</evidence>
<sequence>MRINILIGGSAGHGINTIDQFLTRLLTKKGFHFHSYKDYMSRIRGGTNFTQVTLSDLPVKCHDDALDVIVALTSEIIQTYYPQLNEKGLIICDAEVVLPESCTHQVTRLNFKEILKQTGNPKGYSMVALGAIVKAIGLEESTLNHLVDKRWSEEIIDANTKTARLAYEATHSVLSSVPKTNEDHLVMSGNQAVALGALAAGVGFYSAYPMAPSTGVMSYLTQYETRYPLVVEQAEDEISAINSVIGAASNGLRSMTSTSGGGFALMVEGLGFAAVAEVPVVMLDVQRPGPATGMATRTEQSDLNFVLNASQGEFPRIILSFNSIEDAFYKTFRAFNLADKYRVPVILLSDQYLADSTSTVREPDLKSLKIESYLLKEASEDYRHHDLGALVQQRAVPGMTGQVVMNDSHEHDEHGSVTESASNRVAMNDRRMAKLKEIAKEMEEPRVVGNPEAKDIFVCWGATAGVVETAVEALTEQGKPIGALIFGDLYPLPVVKLTRLIERGARLINVEGNHQGQLRQLIARELTHPIHHSILKYDGRQFSPGYILKAYEEMIQK</sequence>
<dbReference type="InterPro" id="IPR009014">
    <property type="entry name" value="Transketo_C/PFOR_II"/>
</dbReference>
<dbReference type="FunFam" id="3.40.50.970:FF:000022">
    <property type="entry name" value="2-oxoglutarate ferredoxin oxidoreductase alpha subunit"/>
    <property type="match status" value="1"/>
</dbReference>
<dbReference type="GO" id="GO:0006979">
    <property type="term" value="P:response to oxidative stress"/>
    <property type="evidence" value="ECO:0007669"/>
    <property type="project" value="TreeGrafter"/>
</dbReference>
<dbReference type="Proteomes" id="UP000199208">
    <property type="component" value="Unassembled WGS sequence"/>
</dbReference>
<dbReference type="InterPro" id="IPR050722">
    <property type="entry name" value="Pyruvate:ferred/Flavod_OxRd"/>
</dbReference>
<dbReference type="Pfam" id="PF01855">
    <property type="entry name" value="POR_N"/>
    <property type="match status" value="1"/>
</dbReference>
<dbReference type="CDD" id="cd07034">
    <property type="entry name" value="TPP_PYR_PFOR_IOR-alpha_like"/>
    <property type="match status" value="1"/>
</dbReference>
<dbReference type="Pfam" id="PF17147">
    <property type="entry name" value="PFOR_II"/>
    <property type="match status" value="1"/>
</dbReference>
<dbReference type="PANTHER" id="PTHR32154">
    <property type="entry name" value="PYRUVATE-FLAVODOXIN OXIDOREDUCTASE-RELATED"/>
    <property type="match status" value="1"/>
</dbReference>
<dbReference type="AlphaFoldDB" id="A0A1G5RST4"/>
<keyword evidence="1" id="KW-0560">Oxidoreductase</keyword>